<dbReference type="AlphaFoldDB" id="A0AAN8TU73"/>
<keyword evidence="2" id="KW-1185">Reference proteome</keyword>
<reference evidence="1 2" key="1">
    <citation type="submission" date="2024-02" db="EMBL/GenBank/DDBJ databases">
        <title>de novo genome assembly of Solanum bulbocastanum strain 11H21.</title>
        <authorList>
            <person name="Hosaka A.J."/>
        </authorList>
    </citation>
    <scope>NUCLEOTIDE SEQUENCE [LARGE SCALE GENOMIC DNA]</scope>
    <source>
        <tissue evidence="1">Young leaves</tissue>
    </source>
</reference>
<organism evidence="1 2">
    <name type="scientific">Solanum bulbocastanum</name>
    <name type="common">Wild potato</name>
    <dbReference type="NCBI Taxonomy" id="147425"/>
    <lineage>
        <taxon>Eukaryota</taxon>
        <taxon>Viridiplantae</taxon>
        <taxon>Streptophyta</taxon>
        <taxon>Embryophyta</taxon>
        <taxon>Tracheophyta</taxon>
        <taxon>Spermatophyta</taxon>
        <taxon>Magnoliopsida</taxon>
        <taxon>eudicotyledons</taxon>
        <taxon>Gunneridae</taxon>
        <taxon>Pentapetalae</taxon>
        <taxon>asterids</taxon>
        <taxon>lamiids</taxon>
        <taxon>Solanales</taxon>
        <taxon>Solanaceae</taxon>
        <taxon>Solanoideae</taxon>
        <taxon>Solaneae</taxon>
        <taxon>Solanum</taxon>
    </lineage>
</organism>
<dbReference type="EMBL" id="JBANQN010000004">
    <property type="protein sequence ID" value="KAK6791686.1"/>
    <property type="molecule type" value="Genomic_DNA"/>
</dbReference>
<gene>
    <name evidence="1" type="ORF">RDI58_010767</name>
</gene>
<proteinExistence type="predicted"/>
<name>A0AAN8TU73_SOLBU</name>
<evidence type="ECO:0000313" key="2">
    <source>
        <dbReference type="Proteomes" id="UP001371456"/>
    </source>
</evidence>
<sequence length="46" mass="5556">MISLRTAIICRVDFGIRFDEEAHEKRKFDELLEESATMFTSFYDFF</sequence>
<protein>
    <submittedName>
        <fullName evidence="1">Uncharacterized protein</fullName>
    </submittedName>
</protein>
<dbReference type="Proteomes" id="UP001371456">
    <property type="component" value="Unassembled WGS sequence"/>
</dbReference>
<comment type="caution">
    <text evidence="1">The sequence shown here is derived from an EMBL/GenBank/DDBJ whole genome shotgun (WGS) entry which is preliminary data.</text>
</comment>
<evidence type="ECO:0000313" key="1">
    <source>
        <dbReference type="EMBL" id="KAK6791686.1"/>
    </source>
</evidence>
<accession>A0AAN8TU73</accession>